<dbReference type="Pfam" id="PF03167">
    <property type="entry name" value="UDG"/>
    <property type="match status" value="1"/>
</dbReference>
<dbReference type="SMART" id="SM00987">
    <property type="entry name" value="UreE_C"/>
    <property type="match status" value="1"/>
</dbReference>
<accession>A0A4Z1BN08</accession>
<dbReference type="PANTHER" id="PTHR42160:SF1">
    <property type="entry name" value="URACIL-DNA GLYCOSYLASE SUPERFAMILY PROTEIN"/>
    <property type="match status" value="1"/>
</dbReference>
<dbReference type="Proteomes" id="UP000298325">
    <property type="component" value="Unassembled WGS sequence"/>
</dbReference>
<dbReference type="PANTHER" id="PTHR42160">
    <property type="entry name" value="URACIL-DNA GLYCOSYLASE SUPERFAMILY PROTEIN"/>
    <property type="match status" value="1"/>
</dbReference>
<comment type="caution">
    <text evidence="2">The sequence shown here is derived from an EMBL/GenBank/DDBJ whole genome shotgun (WGS) entry which is preliminary data.</text>
</comment>
<reference evidence="2 3" key="1">
    <citation type="submission" date="2019-04" db="EMBL/GenBank/DDBJ databases">
        <authorList>
            <person name="Park S."/>
            <person name="Yoon J.-H."/>
        </authorList>
    </citation>
    <scope>NUCLEOTIDE SEQUENCE [LARGE SCALE GENOMIC DNA]</scope>
    <source>
        <strain evidence="2 3">HJM-18</strain>
    </source>
</reference>
<dbReference type="SMART" id="SM00986">
    <property type="entry name" value="UDG"/>
    <property type="match status" value="1"/>
</dbReference>
<evidence type="ECO:0000313" key="3">
    <source>
        <dbReference type="Proteomes" id="UP000298325"/>
    </source>
</evidence>
<dbReference type="InterPro" id="IPR047124">
    <property type="entry name" value="HI_0220.2"/>
</dbReference>
<evidence type="ECO:0000313" key="2">
    <source>
        <dbReference type="EMBL" id="TGN41367.1"/>
    </source>
</evidence>
<keyword evidence="3" id="KW-1185">Reference proteome</keyword>
<sequence>MDELRIPTEQLVEQVRQCRICEQALPLGPRPVIQMSESARLLVVGQAPGRRVHETGLPFNDPSGDRLRDWMGITRDTFYDDQQLAILPMGFCYPGTGKSGDLPPRPECAPAWRETLLERLEQVELTLVIGQYAQAWHLPGRKVSVTERVRQWQEVWPAALPLPHPSPRNNLWLKRNPWFEGEVVPRLRQRVAAILQR</sequence>
<evidence type="ECO:0000259" key="1">
    <source>
        <dbReference type="SMART" id="SM00986"/>
    </source>
</evidence>
<dbReference type="RefSeq" id="WP_135801752.1">
    <property type="nucleotide sequence ID" value="NZ_SRPF01000001.1"/>
</dbReference>
<dbReference type="Gene3D" id="3.40.470.10">
    <property type="entry name" value="Uracil-DNA glycosylase-like domain"/>
    <property type="match status" value="1"/>
</dbReference>
<dbReference type="InterPro" id="IPR036895">
    <property type="entry name" value="Uracil-DNA_glycosylase-like_sf"/>
</dbReference>
<dbReference type="SUPFAM" id="SSF52141">
    <property type="entry name" value="Uracil-DNA glycosylase-like"/>
    <property type="match status" value="1"/>
</dbReference>
<gene>
    <name evidence="2" type="ORF">E5Q11_02135</name>
</gene>
<dbReference type="OrthoDB" id="9789139at2"/>
<protein>
    <submittedName>
        <fullName evidence="2">Uracil-DNA glycosylase family protein</fullName>
    </submittedName>
</protein>
<organism evidence="2 3">
    <name type="scientific">Marinobacter confluentis</name>
    <dbReference type="NCBI Taxonomy" id="1697557"/>
    <lineage>
        <taxon>Bacteria</taxon>
        <taxon>Pseudomonadati</taxon>
        <taxon>Pseudomonadota</taxon>
        <taxon>Gammaproteobacteria</taxon>
        <taxon>Pseudomonadales</taxon>
        <taxon>Marinobacteraceae</taxon>
        <taxon>Marinobacter</taxon>
    </lineage>
</organism>
<dbReference type="CDD" id="cd10033">
    <property type="entry name" value="UDG_like"/>
    <property type="match status" value="1"/>
</dbReference>
<dbReference type="EMBL" id="SRPF01000001">
    <property type="protein sequence ID" value="TGN41367.1"/>
    <property type="molecule type" value="Genomic_DNA"/>
</dbReference>
<dbReference type="AlphaFoldDB" id="A0A4Z1BN08"/>
<dbReference type="InterPro" id="IPR005122">
    <property type="entry name" value="Uracil-DNA_glycosylase-like"/>
</dbReference>
<feature type="domain" description="Uracil-DNA glycosylase-like" evidence="1">
    <location>
        <begin position="32"/>
        <end position="188"/>
    </location>
</feature>
<proteinExistence type="predicted"/>
<name>A0A4Z1BN08_9GAMM</name>